<dbReference type="EMBL" id="AFHG01000044">
    <property type="protein sequence ID" value="EGK71910.1"/>
    <property type="molecule type" value="Genomic_DNA"/>
</dbReference>
<accession>F5RC47</accession>
<name>F5RC47_METUF</name>
<sequence>MAGLTKEQRAARAAAEKAAQDAAALKASESAQAESAAQQSGAGEQISGQTVAGEALPPVLTDVMEEAIDTTRIEDVTEEQEMPAFETVRMAREEPMHPGGPTHADVHPDEVENWSAAGWRVE</sequence>
<evidence type="ECO:0000256" key="1">
    <source>
        <dbReference type="SAM" id="MobiDB-lite"/>
    </source>
</evidence>
<feature type="region of interest" description="Disordered" evidence="1">
    <location>
        <begin position="1"/>
        <end position="58"/>
    </location>
</feature>
<proteinExistence type="predicted"/>
<evidence type="ECO:0000313" key="3">
    <source>
        <dbReference type="Proteomes" id="UP000005019"/>
    </source>
</evidence>
<dbReference type="AlphaFoldDB" id="F5RC47"/>
<feature type="compositionally biased region" description="Low complexity" evidence="1">
    <location>
        <begin position="20"/>
        <end position="49"/>
    </location>
</feature>
<reference evidence="2 3" key="1">
    <citation type="journal article" date="2011" name="J. Bacteriol.">
        <title>Genome sequence of Methyloversatilis universalis FAM5T, a methylotrophic representative of the order Rhodocyclales.</title>
        <authorList>
            <person name="Kittichotirat W."/>
            <person name="Good N.M."/>
            <person name="Hall R."/>
            <person name="Bringel F."/>
            <person name="Lajus A."/>
            <person name="Medigue C."/>
            <person name="Smalley N.E."/>
            <person name="Beck D."/>
            <person name="Bumgarner R."/>
            <person name="Vuilleumier S."/>
            <person name="Kalyuzhnaya M.G."/>
        </authorList>
    </citation>
    <scope>NUCLEOTIDE SEQUENCE [LARGE SCALE GENOMIC DNA]</scope>
    <source>
        <strain evidence="3">ATCC BAA-1314 / JCM 13912 / FAM5</strain>
    </source>
</reference>
<feature type="region of interest" description="Disordered" evidence="1">
    <location>
        <begin position="94"/>
        <end position="122"/>
    </location>
</feature>
<keyword evidence="3" id="KW-1185">Reference proteome</keyword>
<dbReference type="OrthoDB" id="6629388at2"/>
<feature type="compositionally biased region" description="Basic and acidic residues" evidence="1">
    <location>
        <begin position="1"/>
        <end position="19"/>
    </location>
</feature>
<organism evidence="2 3">
    <name type="scientific">Methyloversatilis universalis (strain ATCC BAA-1314 / DSM 25237 / JCM 13912 / CCUG 52030 / FAM5)</name>
    <dbReference type="NCBI Taxonomy" id="1000565"/>
    <lineage>
        <taxon>Bacteria</taxon>
        <taxon>Pseudomonadati</taxon>
        <taxon>Pseudomonadota</taxon>
        <taxon>Betaproteobacteria</taxon>
        <taxon>Nitrosomonadales</taxon>
        <taxon>Sterolibacteriaceae</taxon>
        <taxon>Methyloversatilis</taxon>
    </lineage>
</organism>
<gene>
    <name evidence="2" type="ORF">METUNv1_01688</name>
</gene>
<protein>
    <submittedName>
        <fullName evidence="2">Uncharacterized protein</fullName>
    </submittedName>
</protein>
<dbReference type="STRING" id="1000565.METUNv1_01688"/>
<dbReference type="RefSeq" id="WP_008060702.1">
    <property type="nucleotide sequence ID" value="NZ_AFHG01000044.1"/>
</dbReference>
<comment type="caution">
    <text evidence="2">The sequence shown here is derived from an EMBL/GenBank/DDBJ whole genome shotgun (WGS) entry which is preliminary data.</text>
</comment>
<dbReference type="Proteomes" id="UP000005019">
    <property type="component" value="Unassembled WGS sequence"/>
</dbReference>
<evidence type="ECO:0000313" key="2">
    <source>
        <dbReference type="EMBL" id="EGK71910.1"/>
    </source>
</evidence>